<feature type="compositionally biased region" description="Basic and acidic residues" evidence="1">
    <location>
        <begin position="1"/>
        <end position="14"/>
    </location>
</feature>
<feature type="region of interest" description="Disordered" evidence="1">
    <location>
        <begin position="1"/>
        <end position="39"/>
    </location>
</feature>
<protein>
    <submittedName>
        <fullName evidence="2">Uncharacterized protein</fullName>
    </submittedName>
</protein>
<accession>A0A8S5MPQ6</accession>
<proteinExistence type="predicted"/>
<sequence length="39" mass="4438">MKKVDQKSDQKSRNFGDFGLFPKFSPSFSINPQVECGEN</sequence>
<organism evidence="2">
    <name type="scientific">Siphoviridae sp. ct0yq10</name>
    <dbReference type="NCBI Taxonomy" id="2826270"/>
    <lineage>
        <taxon>Viruses</taxon>
        <taxon>Duplodnaviria</taxon>
        <taxon>Heunggongvirae</taxon>
        <taxon>Uroviricota</taxon>
        <taxon>Caudoviricetes</taxon>
    </lineage>
</organism>
<dbReference type="EMBL" id="BK014951">
    <property type="protein sequence ID" value="DAD84039.1"/>
    <property type="molecule type" value="Genomic_DNA"/>
</dbReference>
<evidence type="ECO:0000313" key="2">
    <source>
        <dbReference type="EMBL" id="DAD84039.1"/>
    </source>
</evidence>
<evidence type="ECO:0000256" key="1">
    <source>
        <dbReference type="SAM" id="MobiDB-lite"/>
    </source>
</evidence>
<reference evidence="2" key="1">
    <citation type="journal article" date="2021" name="Proc. Natl. Acad. Sci. U.S.A.">
        <title>A Catalog of Tens of Thousands of Viruses from Human Metagenomes Reveals Hidden Associations with Chronic Diseases.</title>
        <authorList>
            <person name="Tisza M.J."/>
            <person name="Buck C.B."/>
        </authorList>
    </citation>
    <scope>NUCLEOTIDE SEQUENCE</scope>
    <source>
        <strain evidence="2">Ct0yq10</strain>
    </source>
</reference>
<name>A0A8S5MPQ6_9CAUD</name>